<dbReference type="SUPFAM" id="SSF55073">
    <property type="entry name" value="Nucleotide cyclase"/>
    <property type="match status" value="1"/>
</dbReference>
<dbReference type="SUPFAM" id="SSF52777">
    <property type="entry name" value="CoA-dependent acyltransferases"/>
    <property type="match status" value="1"/>
</dbReference>
<feature type="non-terminal residue" evidence="2">
    <location>
        <position position="145"/>
    </location>
</feature>
<dbReference type="EMBL" id="AEAI01002669">
    <property type="protein sequence ID" value="EGH47962.1"/>
    <property type="molecule type" value="Genomic_DNA"/>
</dbReference>
<keyword evidence="3" id="KW-1185">Reference proteome</keyword>
<dbReference type="Gene3D" id="3.30.70.270">
    <property type="match status" value="1"/>
</dbReference>
<evidence type="ECO:0000313" key="2">
    <source>
        <dbReference type="EMBL" id="EGH47962.1"/>
    </source>
</evidence>
<evidence type="ECO:0000313" key="3">
    <source>
        <dbReference type="Proteomes" id="UP000004986"/>
    </source>
</evidence>
<organism evidence="2 3">
    <name type="scientific">Pseudomonas syringae pv. pisi str. 1704B</name>
    <dbReference type="NCBI Taxonomy" id="629263"/>
    <lineage>
        <taxon>Bacteria</taxon>
        <taxon>Pseudomonadati</taxon>
        <taxon>Pseudomonadota</taxon>
        <taxon>Gammaproteobacteria</taxon>
        <taxon>Pseudomonadales</taxon>
        <taxon>Pseudomonadaceae</taxon>
        <taxon>Pseudomonas</taxon>
        <taxon>Pseudomonas syringae</taxon>
    </lineage>
</organism>
<reference evidence="2 3" key="1">
    <citation type="journal article" date="2011" name="PLoS Pathog.">
        <title>Dynamic evolution of pathogenicity revealed by sequencing and comparative genomics of 19 Pseudomonas syringae isolates.</title>
        <authorList>
            <person name="Baltrus D.A."/>
            <person name="Nishimura M.T."/>
            <person name="Romanchuk A."/>
            <person name="Chang J.H."/>
            <person name="Mukhtar M.S."/>
            <person name="Cherkis K."/>
            <person name="Roach J."/>
            <person name="Grant S.R."/>
            <person name="Jones C.D."/>
            <person name="Dangl J.L."/>
        </authorList>
    </citation>
    <scope>NUCLEOTIDE SEQUENCE [LARGE SCALE GENOMIC DNA]</scope>
    <source>
        <strain evidence="2 3">1704B</strain>
    </source>
</reference>
<proteinExistence type="predicted"/>
<dbReference type="Pfam" id="PF00668">
    <property type="entry name" value="Condensation"/>
    <property type="match status" value="1"/>
</dbReference>
<dbReference type="Gene3D" id="3.30.559.10">
    <property type="entry name" value="Chloramphenicol acetyltransferase-like domain"/>
    <property type="match status" value="1"/>
</dbReference>
<accession>F3GLK9</accession>
<sequence length="145" mass="15934">KTVGSLAFGRMGGEEFGVILPMCSEDDARDYVLNLLECIRKALAVSPLTCSAGLAERDGLSYAQQRMWFLWQLDPHSAAYNLPMSVCLNGPLELPLLERAFSALVDRHESLRTTFGQEGDRAFQRVAPPAPVSIRLTDLSALPPE</sequence>
<feature type="non-terminal residue" evidence="2">
    <location>
        <position position="1"/>
    </location>
</feature>
<dbReference type="InterPro" id="IPR043128">
    <property type="entry name" value="Rev_trsase/Diguanyl_cyclase"/>
</dbReference>
<comment type="caution">
    <text evidence="2">The sequence shown here is derived from an EMBL/GenBank/DDBJ whole genome shotgun (WGS) entry which is preliminary data.</text>
</comment>
<dbReference type="HOGENOM" id="CLU_1781468_0_0_6"/>
<dbReference type="Proteomes" id="UP000004986">
    <property type="component" value="Unassembled WGS sequence"/>
</dbReference>
<gene>
    <name evidence="2" type="ORF">PSYPI_39069</name>
</gene>
<dbReference type="InterPro" id="IPR023213">
    <property type="entry name" value="CAT-like_dom_sf"/>
</dbReference>
<name>F3GLK9_PSESJ</name>
<dbReference type="GO" id="GO:0003824">
    <property type="term" value="F:catalytic activity"/>
    <property type="evidence" value="ECO:0007669"/>
    <property type="project" value="InterPro"/>
</dbReference>
<dbReference type="InterPro" id="IPR029787">
    <property type="entry name" value="Nucleotide_cyclase"/>
</dbReference>
<protein>
    <submittedName>
        <fullName evidence="2">Amino acid adenylation</fullName>
    </submittedName>
</protein>
<dbReference type="InterPro" id="IPR001242">
    <property type="entry name" value="Condensation_dom"/>
</dbReference>
<feature type="domain" description="Condensation" evidence="1">
    <location>
        <begin position="60"/>
        <end position="140"/>
    </location>
</feature>
<evidence type="ECO:0000259" key="1">
    <source>
        <dbReference type="Pfam" id="PF00668"/>
    </source>
</evidence>
<dbReference type="AlphaFoldDB" id="F3GLK9"/>